<evidence type="ECO:0000259" key="8">
    <source>
        <dbReference type="Pfam" id="PF09335"/>
    </source>
</evidence>
<feature type="region of interest" description="Disordered" evidence="6">
    <location>
        <begin position="32"/>
        <end position="65"/>
    </location>
</feature>
<feature type="transmembrane region" description="Helical" evidence="7">
    <location>
        <begin position="172"/>
        <end position="201"/>
    </location>
</feature>
<gene>
    <name evidence="9" type="ORF">D9619_004532</name>
</gene>
<dbReference type="Pfam" id="PF09335">
    <property type="entry name" value="VTT_dom"/>
    <property type="match status" value="1"/>
</dbReference>
<evidence type="ECO:0000313" key="10">
    <source>
        <dbReference type="Proteomes" id="UP000567179"/>
    </source>
</evidence>
<proteinExistence type="inferred from homology"/>
<dbReference type="PANTHER" id="PTHR43220:SF18">
    <property type="entry name" value="TRANSMEMBRANE PROTEIN 41B"/>
    <property type="match status" value="1"/>
</dbReference>
<organism evidence="9 10">
    <name type="scientific">Psilocybe cf. subviscida</name>
    <dbReference type="NCBI Taxonomy" id="2480587"/>
    <lineage>
        <taxon>Eukaryota</taxon>
        <taxon>Fungi</taxon>
        <taxon>Dikarya</taxon>
        <taxon>Basidiomycota</taxon>
        <taxon>Agaricomycotina</taxon>
        <taxon>Agaricomycetes</taxon>
        <taxon>Agaricomycetidae</taxon>
        <taxon>Agaricales</taxon>
        <taxon>Agaricineae</taxon>
        <taxon>Strophariaceae</taxon>
        <taxon>Psilocybe</taxon>
    </lineage>
</organism>
<evidence type="ECO:0000256" key="6">
    <source>
        <dbReference type="SAM" id="MobiDB-lite"/>
    </source>
</evidence>
<sequence length="383" mass="41703">MTSSTQRPPPLTVNPPPSLYNASMYTLDTIEYRDDDSDRRSSDSAPLLNPSTPNYGATFPRSAGVPQSSTRVIFNATLKMACIFIVSTLLLGGILWLALPTLEESDRPLLRIPKSFQQLQELNGLLKKYKTIYPYRIVVCYVVTYLFLQAFSLPGSMYLSILGGAVWGVPRALPLACCCVATGATLCYLISAALGPALLTLPKWKAILDKWATKISANKENMISFLIVLRIAPLPPHWVVNVVCPHVGIAIVPFWFTTALGILGVSVIHTTIGGGLDDMTSADDFHLISWRNFFGLAAVVVGVMIPVGLRYWFRGEADRAAEEELESEEESDTIVAVGPRVVAKKATTVVDETYSDEDDDEDIILESGPPAIDKTASGSSSSR</sequence>
<comment type="caution">
    <text evidence="9">The sequence shown here is derived from an EMBL/GenBank/DDBJ whole genome shotgun (WGS) entry which is preliminary data.</text>
</comment>
<accession>A0A8H5BR76</accession>
<comment type="similarity">
    <text evidence="5">Belongs to the TMEM41 family.</text>
</comment>
<keyword evidence="10" id="KW-1185">Reference proteome</keyword>
<evidence type="ECO:0000256" key="1">
    <source>
        <dbReference type="ARBA" id="ARBA00004141"/>
    </source>
</evidence>
<dbReference type="InterPro" id="IPR032816">
    <property type="entry name" value="VTT_dom"/>
</dbReference>
<evidence type="ECO:0000256" key="2">
    <source>
        <dbReference type="ARBA" id="ARBA00022692"/>
    </source>
</evidence>
<evidence type="ECO:0000256" key="3">
    <source>
        <dbReference type="ARBA" id="ARBA00022989"/>
    </source>
</evidence>
<dbReference type="GO" id="GO:0005789">
    <property type="term" value="C:endoplasmic reticulum membrane"/>
    <property type="evidence" value="ECO:0007669"/>
    <property type="project" value="TreeGrafter"/>
</dbReference>
<feature type="region of interest" description="Disordered" evidence="6">
    <location>
        <begin position="352"/>
        <end position="383"/>
    </location>
</feature>
<feature type="region of interest" description="Disordered" evidence="6">
    <location>
        <begin position="1"/>
        <end position="20"/>
    </location>
</feature>
<evidence type="ECO:0000256" key="5">
    <source>
        <dbReference type="ARBA" id="ARBA00025797"/>
    </source>
</evidence>
<feature type="domain" description="VTT" evidence="8">
    <location>
        <begin position="154"/>
        <end position="273"/>
    </location>
</feature>
<dbReference type="AlphaFoldDB" id="A0A8H5BR76"/>
<dbReference type="PANTHER" id="PTHR43220">
    <property type="match status" value="1"/>
</dbReference>
<dbReference type="GO" id="GO:0000045">
    <property type="term" value="P:autophagosome assembly"/>
    <property type="evidence" value="ECO:0007669"/>
    <property type="project" value="TreeGrafter"/>
</dbReference>
<protein>
    <recommendedName>
        <fullName evidence="8">VTT domain-containing protein</fullName>
    </recommendedName>
</protein>
<comment type="subcellular location">
    <subcellularLocation>
        <location evidence="1">Membrane</location>
        <topology evidence="1">Multi-pass membrane protein</topology>
    </subcellularLocation>
</comment>
<feature type="compositionally biased region" description="Basic and acidic residues" evidence="6">
    <location>
        <begin position="32"/>
        <end position="42"/>
    </location>
</feature>
<keyword evidence="2 7" id="KW-0812">Transmembrane</keyword>
<keyword evidence="3 7" id="KW-1133">Transmembrane helix</keyword>
<feature type="transmembrane region" description="Helical" evidence="7">
    <location>
        <begin position="78"/>
        <end position="99"/>
    </location>
</feature>
<dbReference type="OrthoDB" id="3364966at2759"/>
<dbReference type="Proteomes" id="UP000567179">
    <property type="component" value="Unassembled WGS sequence"/>
</dbReference>
<keyword evidence="4 7" id="KW-0472">Membrane</keyword>
<feature type="transmembrane region" description="Helical" evidence="7">
    <location>
        <begin position="293"/>
        <end position="313"/>
    </location>
</feature>
<feature type="transmembrane region" description="Helical" evidence="7">
    <location>
        <begin position="133"/>
        <end position="152"/>
    </location>
</feature>
<evidence type="ECO:0000256" key="7">
    <source>
        <dbReference type="SAM" id="Phobius"/>
    </source>
</evidence>
<evidence type="ECO:0000256" key="4">
    <source>
        <dbReference type="ARBA" id="ARBA00023136"/>
    </source>
</evidence>
<feature type="transmembrane region" description="Helical" evidence="7">
    <location>
        <begin position="222"/>
        <end position="240"/>
    </location>
</feature>
<feature type="compositionally biased region" description="Pro residues" evidence="6">
    <location>
        <begin position="7"/>
        <end position="18"/>
    </location>
</feature>
<evidence type="ECO:0000313" key="9">
    <source>
        <dbReference type="EMBL" id="KAF5327729.1"/>
    </source>
</evidence>
<feature type="transmembrane region" description="Helical" evidence="7">
    <location>
        <begin position="246"/>
        <end position="272"/>
    </location>
</feature>
<dbReference type="InterPro" id="IPR045014">
    <property type="entry name" value="TM41A/B"/>
</dbReference>
<reference evidence="9 10" key="1">
    <citation type="journal article" date="2020" name="ISME J.">
        <title>Uncovering the hidden diversity of litter-decomposition mechanisms in mushroom-forming fungi.</title>
        <authorList>
            <person name="Floudas D."/>
            <person name="Bentzer J."/>
            <person name="Ahren D."/>
            <person name="Johansson T."/>
            <person name="Persson P."/>
            <person name="Tunlid A."/>
        </authorList>
    </citation>
    <scope>NUCLEOTIDE SEQUENCE [LARGE SCALE GENOMIC DNA]</scope>
    <source>
        <strain evidence="9 10">CBS 101986</strain>
    </source>
</reference>
<feature type="compositionally biased region" description="Acidic residues" evidence="6">
    <location>
        <begin position="353"/>
        <end position="364"/>
    </location>
</feature>
<dbReference type="EMBL" id="JAACJJ010000014">
    <property type="protein sequence ID" value="KAF5327729.1"/>
    <property type="molecule type" value="Genomic_DNA"/>
</dbReference>
<name>A0A8H5BR76_9AGAR</name>